<protein>
    <recommendedName>
        <fullName evidence="1">Integrase zinc-binding domain-containing protein</fullName>
    </recommendedName>
</protein>
<dbReference type="Gene3D" id="1.10.340.70">
    <property type="match status" value="1"/>
</dbReference>
<dbReference type="Proteomes" id="UP000030645">
    <property type="component" value="Unassembled WGS sequence"/>
</dbReference>
<evidence type="ECO:0000313" key="3">
    <source>
        <dbReference type="Proteomes" id="UP000030645"/>
    </source>
</evidence>
<evidence type="ECO:0000313" key="2">
    <source>
        <dbReference type="EMBL" id="EXC27683.1"/>
    </source>
</evidence>
<dbReference type="Pfam" id="PF17921">
    <property type="entry name" value="Integrase_H2C2"/>
    <property type="match status" value="1"/>
</dbReference>
<feature type="domain" description="Integrase zinc-binding" evidence="1">
    <location>
        <begin position="10"/>
        <end position="63"/>
    </location>
</feature>
<reference evidence="3" key="1">
    <citation type="submission" date="2013-01" db="EMBL/GenBank/DDBJ databases">
        <title>Draft Genome Sequence of a Mulberry Tree, Morus notabilis C.K. Schneid.</title>
        <authorList>
            <person name="He N."/>
            <person name="Zhao S."/>
        </authorList>
    </citation>
    <scope>NUCLEOTIDE SEQUENCE</scope>
</reference>
<dbReference type="STRING" id="981085.W9S5U6"/>
<organism evidence="2 3">
    <name type="scientific">Morus notabilis</name>
    <dbReference type="NCBI Taxonomy" id="981085"/>
    <lineage>
        <taxon>Eukaryota</taxon>
        <taxon>Viridiplantae</taxon>
        <taxon>Streptophyta</taxon>
        <taxon>Embryophyta</taxon>
        <taxon>Tracheophyta</taxon>
        <taxon>Spermatophyta</taxon>
        <taxon>Magnoliopsida</taxon>
        <taxon>eudicotyledons</taxon>
        <taxon>Gunneridae</taxon>
        <taxon>Pentapetalae</taxon>
        <taxon>rosids</taxon>
        <taxon>fabids</taxon>
        <taxon>Rosales</taxon>
        <taxon>Moraceae</taxon>
        <taxon>Moreae</taxon>
        <taxon>Morus</taxon>
    </lineage>
</organism>
<accession>W9S5U6</accession>
<gene>
    <name evidence="2" type="ORF">L484_009707</name>
</gene>
<name>W9S5U6_9ROSA</name>
<dbReference type="eggNOG" id="KOG0017">
    <property type="taxonomic scope" value="Eukaryota"/>
</dbReference>
<dbReference type="FunFam" id="1.10.340.70:FF:000001">
    <property type="entry name" value="Retrovirus-related Pol polyprotein from transposon gypsy-like Protein"/>
    <property type="match status" value="1"/>
</dbReference>
<dbReference type="AlphaFoldDB" id="W9S5U6"/>
<sequence length="81" mass="8964">MVVPRHSPFIPKLLHAYHDGVLGGHLGVLKTYRRLATNWFWSGMKKDITSYVAACDVCQHCKASTLASSGLLQPVMPPMLN</sequence>
<dbReference type="InterPro" id="IPR041588">
    <property type="entry name" value="Integrase_H2C2"/>
</dbReference>
<evidence type="ECO:0000259" key="1">
    <source>
        <dbReference type="Pfam" id="PF17921"/>
    </source>
</evidence>
<dbReference type="EMBL" id="KE346153">
    <property type="protein sequence ID" value="EXC27683.1"/>
    <property type="molecule type" value="Genomic_DNA"/>
</dbReference>
<dbReference type="PANTHER" id="PTHR47266">
    <property type="entry name" value="ENDONUCLEASE-RELATED"/>
    <property type="match status" value="1"/>
</dbReference>
<dbReference type="InterPro" id="IPR052160">
    <property type="entry name" value="Gypsy_RT_Integrase-like"/>
</dbReference>
<keyword evidence="3" id="KW-1185">Reference proteome</keyword>
<proteinExistence type="predicted"/>